<evidence type="ECO:0000313" key="3">
    <source>
        <dbReference type="Proteomes" id="UP001151760"/>
    </source>
</evidence>
<reference evidence="2" key="2">
    <citation type="submission" date="2022-01" db="EMBL/GenBank/DDBJ databases">
        <authorList>
            <person name="Yamashiro T."/>
            <person name="Shiraishi A."/>
            <person name="Satake H."/>
            <person name="Nakayama K."/>
        </authorList>
    </citation>
    <scope>NUCLEOTIDE SEQUENCE</scope>
</reference>
<dbReference type="InterPro" id="IPR021109">
    <property type="entry name" value="Peptidase_aspartic_dom_sf"/>
</dbReference>
<organism evidence="2 3">
    <name type="scientific">Tanacetum coccineum</name>
    <dbReference type="NCBI Taxonomy" id="301880"/>
    <lineage>
        <taxon>Eukaryota</taxon>
        <taxon>Viridiplantae</taxon>
        <taxon>Streptophyta</taxon>
        <taxon>Embryophyta</taxon>
        <taxon>Tracheophyta</taxon>
        <taxon>Spermatophyta</taxon>
        <taxon>Magnoliopsida</taxon>
        <taxon>eudicotyledons</taxon>
        <taxon>Gunneridae</taxon>
        <taxon>Pentapetalae</taxon>
        <taxon>asterids</taxon>
        <taxon>campanulids</taxon>
        <taxon>Asterales</taxon>
        <taxon>Asteraceae</taxon>
        <taxon>Asteroideae</taxon>
        <taxon>Anthemideae</taxon>
        <taxon>Anthemidinae</taxon>
        <taxon>Tanacetum</taxon>
    </lineage>
</organism>
<keyword evidence="3" id="KW-1185">Reference proteome</keyword>
<gene>
    <name evidence="2" type="ORF">Tco_0726668</name>
</gene>
<accession>A0ABQ4YH52</accession>
<evidence type="ECO:0000313" key="2">
    <source>
        <dbReference type="EMBL" id="GJS76787.1"/>
    </source>
</evidence>
<keyword evidence="2" id="KW-0695">RNA-directed DNA polymerase</keyword>
<dbReference type="PANTHER" id="PTHR33067:SF9">
    <property type="entry name" value="RNA-DIRECTED DNA POLYMERASE"/>
    <property type="match status" value="1"/>
</dbReference>
<keyword evidence="2" id="KW-0808">Transferase</keyword>
<name>A0ABQ4YH52_9ASTR</name>
<proteinExistence type="predicted"/>
<dbReference type="PANTHER" id="PTHR33067">
    <property type="entry name" value="RNA-DIRECTED DNA POLYMERASE-RELATED"/>
    <property type="match status" value="1"/>
</dbReference>
<keyword evidence="2" id="KW-0548">Nucleotidyltransferase</keyword>
<reference evidence="2" key="1">
    <citation type="journal article" date="2022" name="Int. J. Mol. Sci.">
        <title>Draft Genome of Tanacetum Coccineum: Genomic Comparison of Closely Related Tanacetum-Family Plants.</title>
        <authorList>
            <person name="Yamashiro T."/>
            <person name="Shiraishi A."/>
            <person name="Nakayama K."/>
            <person name="Satake H."/>
        </authorList>
    </citation>
    <scope>NUCLEOTIDE SEQUENCE</scope>
</reference>
<protein>
    <submittedName>
        <fullName evidence="2">Reverse transcriptase domain-containing protein</fullName>
    </submittedName>
</protein>
<dbReference type="GO" id="GO:0003964">
    <property type="term" value="F:RNA-directed DNA polymerase activity"/>
    <property type="evidence" value="ECO:0007669"/>
    <property type="project" value="UniProtKB-KW"/>
</dbReference>
<comment type="caution">
    <text evidence="2">The sequence shown here is derived from an EMBL/GenBank/DDBJ whole genome shotgun (WGS) entry which is preliminary data.</text>
</comment>
<dbReference type="Gene3D" id="2.40.70.10">
    <property type="entry name" value="Acid Proteases"/>
    <property type="match status" value="1"/>
</dbReference>
<evidence type="ECO:0000256" key="1">
    <source>
        <dbReference type="SAM" id="MobiDB-lite"/>
    </source>
</evidence>
<sequence>MLVHSRLKPSKRGVEDTGTWIEEEVMGRVEGWSEFRQLSFLSFLKARIDAMNHTNDAQYKELQSRAKQPTPNLDDDDMPMSCEEAKFMQTFLNAVFIKSGKSYNPPDNPDDQQNNSENPINFDSDDEDDEPTPQPKTQPNKTVKETPLPKPYKPKILSAMIQNKVPPKLEKPRSFLILCNFKKTFSCNALTDLGASINLMPYSIYAKLYLKTLKPTKMSVRLADRSFQYPVGIAENMLVEVGKFTFPADFAILEMEEDNIVPLILGRPFLHTADAVYFRDNRRQLNVEFGTRNE</sequence>
<dbReference type="EMBL" id="BQNB010010401">
    <property type="protein sequence ID" value="GJS76787.1"/>
    <property type="molecule type" value="Genomic_DNA"/>
</dbReference>
<feature type="region of interest" description="Disordered" evidence="1">
    <location>
        <begin position="99"/>
        <end position="150"/>
    </location>
</feature>
<dbReference type="Proteomes" id="UP001151760">
    <property type="component" value="Unassembled WGS sequence"/>
</dbReference>
<dbReference type="CDD" id="cd00303">
    <property type="entry name" value="retropepsin_like"/>
    <property type="match status" value="1"/>
</dbReference>